<dbReference type="GO" id="GO:0016755">
    <property type="term" value="F:aminoacyltransferase activity"/>
    <property type="evidence" value="ECO:0007669"/>
    <property type="project" value="InterPro"/>
</dbReference>
<evidence type="ECO:0000256" key="5">
    <source>
        <dbReference type="ARBA" id="ARBA00023315"/>
    </source>
</evidence>
<dbReference type="STRING" id="1797785.A3B45_04425"/>
<organism evidence="7 8">
    <name type="scientific">Candidatus Daviesbacteria bacterium RIFCSPLOWO2_01_FULL_39_12</name>
    <dbReference type="NCBI Taxonomy" id="1797785"/>
    <lineage>
        <taxon>Bacteria</taxon>
        <taxon>Candidatus Daviesiibacteriota</taxon>
    </lineage>
</organism>
<dbReference type="GO" id="GO:0009252">
    <property type="term" value="P:peptidoglycan biosynthetic process"/>
    <property type="evidence" value="ECO:0007669"/>
    <property type="project" value="UniProtKB-KW"/>
</dbReference>
<dbReference type="PROSITE" id="PS51191">
    <property type="entry name" value="FEMABX"/>
    <property type="match status" value="1"/>
</dbReference>
<dbReference type="PANTHER" id="PTHR36174:SF1">
    <property type="entry name" value="LIPID II:GLYCINE GLYCYLTRANSFERASE"/>
    <property type="match status" value="1"/>
</dbReference>
<keyword evidence="2" id="KW-0808">Transferase</keyword>
<evidence type="ECO:0000313" key="8">
    <source>
        <dbReference type="Proteomes" id="UP000178565"/>
    </source>
</evidence>
<dbReference type="EMBL" id="MFDM01000028">
    <property type="protein sequence ID" value="OGE42245.1"/>
    <property type="molecule type" value="Genomic_DNA"/>
</dbReference>
<keyword evidence="4" id="KW-0573">Peptidoglycan synthesis</keyword>
<evidence type="ECO:0000313" key="7">
    <source>
        <dbReference type="EMBL" id="OGE42245.1"/>
    </source>
</evidence>
<evidence type="ECO:0008006" key="9">
    <source>
        <dbReference type="Google" id="ProtNLM"/>
    </source>
</evidence>
<comment type="caution">
    <text evidence="7">The sequence shown here is derived from an EMBL/GenBank/DDBJ whole genome shotgun (WGS) entry which is preliminary data.</text>
</comment>
<protein>
    <recommendedName>
        <fullName evidence="9">BioF2-like acetyltransferase domain-containing protein</fullName>
    </recommendedName>
</protein>
<comment type="similarity">
    <text evidence="1">Belongs to the FemABX family.</text>
</comment>
<evidence type="ECO:0000256" key="4">
    <source>
        <dbReference type="ARBA" id="ARBA00022984"/>
    </source>
</evidence>
<dbReference type="InterPro" id="IPR003447">
    <property type="entry name" value="FEMABX"/>
</dbReference>
<name>A0A1F5KN83_9BACT</name>
<dbReference type="AlphaFoldDB" id="A0A1F5KN83"/>
<sequence length="299" mass="34627">MSDLRQTPKWAKYLSNLGWTIVKLKKTFTHIKRLPFNFSYIKIPRPNWPLDLKTIDKIASQNNALLIKITPKITIDDPRANSINANFLNAGYLRDYWTLTIAKTSVVDLTRSKDTLLKSFSNTTRYNIGYAKRQGVKIIQSDDFNAFINLYKVSSKRKGFKIASYKDLKTRYQTFRDANKAYLLFAQTKDNNTVATSLTLLNTADKEAVYHIAAQSETHQNLKAPYLLVWEAMLLAKKGGCKTFDFDGIYDQKYRATKNWVGFTFFKRGFKGQEISYLGSYIKFYNPILRLLFSLLTLY</sequence>
<keyword evidence="3" id="KW-0133">Cell shape</keyword>
<dbReference type="Pfam" id="PF02388">
    <property type="entry name" value="FemAB"/>
    <property type="match status" value="1"/>
</dbReference>
<dbReference type="GO" id="GO:0071555">
    <property type="term" value="P:cell wall organization"/>
    <property type="evidence" value="ECO:0007669"/>
    <property type="project" value="UniProtKB-KW"/>
</dbReference>
<proteinExistence type="inferred from homology"/>
<evidence type="ECO:0000256" key="2">
    <source>
        <dbReference type="ARBA" id="ARBA00022679"/>
    </source>
</evidence>
<dbReference type="InterPro" id="IPR050644">
    <property type="entry name" value="PG_Glycine_Bridge_Synth"/>
</dbReference>
<dbReference type="Proteomes" id="UP000178565">
    <property type="component" value="Unassembled WGS sequence"/>
</dbReference>
<dbReference type="GO" id="GO:0008360">
    <property type="term" value="P:regulation of cell shape"/>
    <property type="evidence" value="ECO:0007669"/>
    <property type="project" value="UniProtKB-KW"/>
</dbReference>
<reference evidence="7 8" key="1">
    <citation type="journal article" date="2016" name="Nat. Commun.">
        <title>Thousands of microbial genomes shed light on interconnected biogeochemical processes in an aquifer system.</title>
        <authorList>
            <person name="Anantharaman K."/>
            <person name="Brown C.T."/>
            <person name="Hug L.A."/>
            <person name="Sharon I."/>
            <person name="Castelle C.J."/>
            <person name="Probst A.J."/>
            <person name="Thomas B.C."/>
            <person name="Singh A."/>
            <person name="Wilkins M.J."/>
            <person name="Karaoz U."/>
            <person name="Brodie E.L."/>
            <person name="Williams K.H."/>
            <person name="Hubbard S.S."/>
            <person name="Banfield J.F."/>
        </authorList>
    </citation>
    <scope>NUCLEOTIDE SEQUENCE [LARGE SCALE GENOMIC DNA]</scope>
</reference>
<gene>
    <name evidence="7" type="ORF">A3B45_04425</name>
</gene>
<keyword evidence="5" id="KW-0012">Acyltransferase</keyword>
<evidence type="ECO:0000256" key="6">
    <source>
        <dbReference type="ARBA" id="ARBA00023316"/>
    </source>
</evidence>
<keyword evidence="6" id="KW-0961">Cell wall biogenesis/degradation</keyword>
<dbReference type="SUPFAM" id="SSF55729">
    <property type="entry name" value="Acyl-CoA N-acyltransferases (Nat)"/>
    <property type="match status" value="1"/>
</dbReference>
<evidence type="ECO:0000256" key="3">
    <source>
        <dbReference type="ARBA" id="ARBA00022960"/>
    </source>
</evidence>
<evidence type="ECO:0000256" key="1">
    <source>
        <dbReference type="ARBA" id="ARBA00009943"/>
    </source>
</evidence>
<dbReference type="PANTHER" id="PTHR36174">
    <property type="entry name" value="LIPID II:GLYCINE GLYCYLTRANSFERASE"/>
    <property type="match status" value="1"/>
</dbReference>
<accession>A0A1F5KN83</accession>
<dbReference type="InterPro" id="IPR016181">
    <property type="entry name" value="Acyl_CoA_acyltransferase"/>
</dbReference>
<dbReference type="Gene3D" id="3.40.630.30">
    <property type="match status" value="1"/>
</dbReference>